<accession>A0A444L717</accession>
<feature type="transmembrane region" description="Helical" evidence="5">
    <location>
        <begin position="176"/>
        <end position="195"/>
    </location>
</feature>
<evidence type="ECO:0000256" key="5">
    <source>
        <dbReference type="SAM" id="Phobius"/>
    </source>
</evidence>
<feature type="transmembrane region" description="Helical" evidence="5">
    <location>
        <begin position="363"/>
        <end position="383"/>
    </location>
</feature>
<sequence length="389" mass="43214">MESWVVFLAALLSFWSIVYIGRQFLPKSFEIHPFLIMWRTTRFNSFIDRVGRALRSFWRVFWTLGVALSIGGMVYITYILGRNLFYIFFKTESATPVSPLIPGITLSLNFNTLFFFGLSLAIIIVFHEFSHGVAARAENIKVKSTGLLLLAVIPGAFVEPDEEDLNKAKKSAQARVFSAGSTANILMGLLALVLLTNSNLVIAPIYNPDPTGIQITEIVAGSPADGVLRNWDIIISINGSPVKDAESLSTTLSEIPPNSTVLFSIIRDGKNIEINFTLGQSPTRNASYIGINSFPYYVPKFPFVPPMGSFYILGSLSWFYLLSINIGLINMMPVTGLDGDKLATILLRSMFKNEKMAIQLSNMVRWACLIILVLNISMSFVLFPSFKFG</sequence>
<dbReference type="AlphaFoldDB" id="A0A444L717"/>
<dbReference type="PANTHER" id="PTHR13325">
    <property type="entry name" value="PROTEASE M50 MEMBRANE-BOUND TRANSCRIPTION FACTOR SITE 2 PROTEASE"/>
    <property type="match status" value="1"/>
</dbReference>
<dbReference type="Gene3D" id="2.30.42.10">
    <property type="match status" value="1"/>
</dbReference>
<dbReference type="GO" id="GO:0004222">
    <property type="term" value="F:metalloendopeptidase activity"/>
    <property type="evidence" value="ECO:0007669"/>
    <property type="project" value="InterPro"/>
</dbReference>
<dbReference type="PANTHER" id="PTHR13325:SF3">
    <property type="entry name" value="MEMBRANE-BOUND TRANSCRIPTION FACTOR SITE-2 PROTEASE"/>
    <property type="match status" value="1"/>
</dbReference>
<evidence type="ECO:0000256" key="4">
    <source>
        <dbReference type="ARBA" id="ARBA00023136"/>
    </source>
</evidence>
<comment type="caution">
    <text evidence="7">The sequence shown here is derived from an EMBL/GenBank/DDBJ whole genome shotgun (WGS) entry which is preliminary data.</text>
</comment>
<dbReference type="InterPro" id="IPR001193">
    <property type="entry name" value="MBTPS2"/>
</dbReference>
<evidence type="ECO:0000259" key="6">
    <source>
        <dbReference type="PROSITE" id="PS50106"/>
    </source>
</evidence>
<evidence type="ECO:0000313" key="8">
    <source>
        <dbReference type="Proteomes" id="UP000288215"/>
    </source>
</evidence>
<dbReference type="SMART" id="SM00228">
    <property type="entry name" value="PDZ"/>
    <property type="match status" value="1"/>
</dbReference>
<dbReference type="GO" id="GO:0012505">
    <property type="term" value="C:endomembrane system"/>
    <property type="evidence" value="ECO:0007669"/>
    <property type="project" value="UniProtKB-SubCell"/>
</dbReference>
<dbReference type="Pfam" id="PF02163">
    <property type="entry name" value="Peptidase_M50"/>
    <property type="match status" value="1"/>
</dbReference>
<keyword evidence="3 5" id="KW-1133">Transmembrane helix</keyword>
<feature type="transmembrane region" description="Helical" evidence="5">
    <location>
        <begin position="6"/>
        <end position="25"/>
    </location>
</feature>
<dbReference type="InterPro" id="IPR036034">
    <property type="entry name" value="PDZ_sf"/>
</dbReference>
<organism evidence="7 8">
    <name type="scientific">Methanosuratincola subterraneus</name>
    <dbReference type="NCBI Taxonomy" id="2593994"/>
    <lineage>
        <taxon>Archaea</taxon>
        <taxon>Thermoproteota</taxon>
        <taxon>Methanosuratincolia</taxon>
        <taxon>Candidatus Methanomethylicales</taxon>
        <taxon>Candidatus Methanomethylicaceae</taxon>
        <taxon>Candidatus Methanosuratincola (ex Vanwonterghem et al. 2016)</taxon>
    </lineage>
</organism>
<evidence type="ECO:0000256" key="2">
    <source>
        <dbReference type="ARBA" id="ARBA00022692"/>
    </source>
</evidence>
<dbReference type="EMBL" id="RXGA01000003">
    <property type="protein sequence ID" value="RWX73362.1"/>
    <property type="molecule type" value="Genomic_DNA"/>
</dbReference>
<reference evidence="7 8" key="1">
    <citation type="submission" date="2018-12" db="EMBL/GenBank/DDBJ databases">
        <title>The complete genome of the methanogenic archaea of the candidate phylum Verstraetearchaeota, obtained from the metagenome of underground thermal water.</title>
        <authorList>
            <person name="Kadnikov V.V."/>
            <person name="Mardanov A.V."/>
            <person name="Beletsky A.V."/>
            <person name="Karnachuk O.V."/>
            <person name="Ravin N.V."/>
        </authorList>
    </citation>
    <scope>NUCLEOTIDE SEQUENCE [LARGE SCALE GENOMIC DNA]</scope>
    <source>
        <strain evidence="7">Ch88</strain>
    </source>
</reference>
<protein>
    <recommendedName>
        <fullName evidence="6">PDZ domain-containing protein</fullName>
    </recommendedName>
</protein>
<dbReference type="Proteomes" id="UP000288215">
    <property type="component" value="Unassembled WGS sequence"/>
</dbReference>
<evidence type="ECO:0000313" key="7">
    <source>
        <dbReference type="EMBL" id="RWX73362.1"/>
    </source>
</evidence>
<evidence type="ECO:0000256" key="3">
    <source>
        <dbReference type="ARBA" id="ARBA00022989"/>
    </source>
</evidence>
<feature type="transmembrane region" description="Helical" evidence="5">
    <location>
        <begin position="303"/>
        <end position="322"/>
    </location>
</feature>
<feature type="transmembrane region" description="Helical" evidence="5">
    <location>
        <begin position="100"/>
        <end position="126"/>
    </location>
</feature>
<dbReference type="GO" id="GO:0016020">
    <property type="term" value="C:membrane"/>
    <property type="evidence" value="ECO:0007669"/>
    <property type="project" value="InterPro"/>
</dbReference>
<gene>
    <name evidence="7" type="ORF">Metus_1336</name>
</gene>
<comment type="subcellular location">
    <subcellularLocation>
        <location evidence="1">Endomembrane system</location>
        <topology evidence="1">Multi-pass membrane protein</topology>
    </subcellularLocation>
</comment>
<evidence type="ECO:0000256" key="1">
    <source>
        <dbReference type="ARBA" id="ARBA00004127"/>
    </source>
</evidence>
<dbReference type="GO" id="GO:0005737">
    <property type="term" value="C:cytoplasm"/>
    <property type="evidence" value="ECO:0007669"/>
    <property type="project" value="TreeGrafter"/>
</dbReference>
<keyword evidence="4 5" id="KW-0472">Membrane</keyword>
<feature type="transmembrane region" description="Helical" evidence="5">
    <location>
        <begin position="60"/>
        <end position="80"/>
    </location>
</feature>
<dbReference type="PROSITE" id="PS50106">
    <property type="entry name" value="PDZ"/>
    <property type="match status" value="1"/>
</dbReference>
<keyword evidence="2 5" id="KW-0812">Transmembrane</keyword>
<feature type="domain" description="PDZ" evidence="6">
    <location>
        <begin position="212"/>
        <end position="244"/>
    </location>
</feature>
<dbReference type="InterPro" id="IPR001478">
    <property type="entry name" value="PDZ"/>
</dbReference>
<dbReference type="InterPro" id="IPR008915">
    <property type="entry name" value="Peptidase_M50"/>
</dbReference>
<name>A0A444L717_METS7</name>
<dbReference type="SUPFAM" id="SSF50156">
    <property type="entry name" value="PDZ domain-like"/>
    <property type="match status" value="1"/>
</dbReference>
<proteinExistence type="predicted"/>
<dbReference type="GO" id="GO:0031293">
    <property type="term" value="P:membrane protein intracellular domain proteolysis"/>
    <property type="evidence" value="ECO:0007669"/>
    <property type="project" value="TreeGrafter"/>
</dbReference>